<dbReference type="PANTHER" id="PTHR10543:SF89">
    <property type="entry name" value="CAROTENOID 9,10(9',10')-CLEAVAGE DIOXYGENASE 1"/>
    <property type="match status" value="1"/>
</dbReference>
<accession>A0A843X116</accession>
<name>A0A843X116_COLES</name>
<dbReference type="OrthoDB" id="763867at2759"/>
<gene>
    <name evidence="9" type="ORF">Taro_047530</name>
</gene>
<dbReference type="EMBL" id="NMUH01006155">
    <property type="protein sequence ID" value="MQM14597.1"/>
    <property type="molecule type" value="Genomic_DNA"/>
</dbReference>
<comment type="cofactor">
    <cofactor evidence="1">
        <name>Fe(2+)</name>
        <dbReference type="ChEBI" id="CHEBI:29033"/>
    </cofactor>
</comment>
<dbReference type="GO" id="GO:0016121">
    <property type="term" value="P:carotene catabolic process"/>
    <property type="evidence" value="ECO:0007669"/>
    <property type="project" value="TreeGrafter"/>
</dbReference>
<dbReference type="GO" id="GO:0046872">
    <property type="term" value="F:metal ion binding"/>
    <property type="evidence" value="ECO:0007669"/>
    <property type="project" value="UniProtKB-KW"/>
</dbReference>
<evidence type="ECO:0000313" key="10">
    <source>
        <dbReference type="Proteomes" id="UP000652761"/>
    </source>
</evidence>
<keyword evidence="4" id="KW-0223">Dioxygenase</keyword>
<keyword evidence="5" id="KW-0560">Oxidoreductase</keyword>
<dbReference type="AlphaFoldDB" id="A0A843X116"/>
<sequence>MGELQVCSIRVKLMNRTEQNQFHNNRPFFSLSSSLYSLTRPNTHTQQHAGQLAQRRAGGALILEATGCRANAWEEGDEVILITCRLENPDLDLINGTVHGKLQTFKNELYELRFNMKTGAASQKQLSASTVDFPRINESYTGRKSEVNVIDAKRMSADPVAVVELPSRVPLGFHAFFVTEEQLKQQEKL</sequence>
<keyword evidence="10" id="KW-1185">Reference proteome</keyword>
<dbReference type="Pfam" id="PF03055">
    <property type="entry name" value="RPE65"/>
    <property type="match status" value="1"/>
</dbReference>
<organism evidence="9 10">
    <name type="scientific">Colocasia esculenta</name>
    <name type="common">Wild taro</name>
    <name type="synonym">Arum esculentum</name>
    <dbReference type="NCBI Taxonomy" id="4460"/>
    <lineage>
        <taxon>Eukaryota</taxon>
        <taxon>Viridiplantae</taxon>
        <taxon>Streptophyta</taxon>
        <taxon>Embryophyta</taxon>
        <taxon>Tracheophyta</taxon>
        <taxon>Spermatophyta</taxon>
        <taxon>Magnoliopsida</taxon>
        <taxon>Liliopsida</taxon>
        <taxon>Araceae</taxon>
        <taxon>Aroideae</taxon>
        <taxon>Colocasieae</taxon>
        <taxon>Colocasia</taxon>
    </lineage>
</organism>
<reference evidence="9" key="1">
    <citation type="submission" date="2017-07" db="EMBL/GenBank/DDBJ databases">
        <title>Taro Niue Genome Assembly and Annotation.</title>
        <authorList>
            <person name="Atibalentja N."/>
            <person name="Keating K."/>
            <person name="Fields C.J."/>
        </authorList>
    </citation>
    <scope>NUCLEOTIDE SEQUENCE</scope>
    <source>
        <strain evidence="9">Niue_2</strain>
        <tissue evidence="9">Leaf</tissue>
    </source>
</reference>
<dbReference type="PANTHER" id="PTHR10543">
    <property type="entry name" value="BETA-CAROTENE DIOXYGENASE"/>
    <property type="match status" value="1"/>
</dbReference>
<keyword evidence="6" id="KW-0408">Iron</keyword>
<evidence type="ECO:0000256" key="3">
    <source>
        <dbReference type="ARBA" id="ARBA00022723"/>
    </source>
</evidence>
<dbReference type="GO" id="GO:0010436">
    <property type="term" value="F:carotenoid dioxygenase activity"/>
    <property type="evidence" value="ECO:0007669"/>
    <property type="project" value="TreeGrafter"/>
</dbReference>
<evidence type="ECO:0000256" key="5">
    <source>
        <dbReference type="ARBA" id="ARBA00023002"/>
    </source>
</evidence>
<dbReference type="Proteomes" id="UP000652761">
    <property type="component" value="Unassembled WGS sequence"/>
</dbReference>
<evidence type="ECO:0000256" key="8">
    <source>
        <dbReference type="ARBA" id="ARBA00048709"/>
    </source>
</evidence>
<dbReference type="EC" id="1.14.99.n4" evidence="7"/>
<keyword evidence="3" id="KW-0479">Metal-binding</keyword>
<comment type="catalytic activity">
    <reaction evidence="8">
        <text>all-trans-zeaxanthin + 2 O2 = 4,9-dimethyldodeca-2,4,6,8,10-pentaenedial + 2 (3R)-hydroxy-beta-ionone</text>
        <dbReference type="Rhea" id="RHEA:26393"/>
        <dbReference type="ChEBI" id="CHEBI:15379"/>
        <dbReference type="ChEBI" id="CHEBI:27547"/>
        <dbReference type="ChEBI" id="CHEBI:53171"/>
        <dbReference type="ChEBI" id="CHEBI:53173"/>
        <dbReference type="EC" id="1.14.99.n4"/>
    </reaction>
</comment>
<evidence type="ECO:0000256" key="7">
    <source>
        <dbReference type="ARBA" id="ARBA00039084"/>
    </source>
</evidence>
<evidence type="ECO:0000256" key="1">
    <source>
        <dbReference type="ARBA" id="ARBA00001954"/>
    </source>
</evidence>
<proteinExistence type="inferred from homology"/>
<evidence type="ECO:0000256" key="2">
    <source>
        <dbReference type="ARBA" id="ARBA00006787"/>
    </source>
</evidence>
<evidence type="ECO:0000256" key="6">
    <source>
        <dbReference type="ARBA" id="ARBA00023004"/>
    </source>
</evidence>
<dbReference type="GO" id="GO:0009570">
    <property type="term" value="C:chloroplast stroma"/>
    <property type="evidence" value="ECO:0007669"/>
    <property type="project" value="TreeGrafter"/>
</dbReference>
<dbReference type="InterPro" id="IPR004294">
    <property type="entry name" value="Carotenoid_Oase"/>
</dbReference>
<comment type="similarity">
    <text evidence="2">Belongs to the carotenoid oxygenase family.</text>
</comment>
<protein>
    <recommendedName>
        <fullName evidence="7">carotenoid 9,10-dioxygenase</fullName>
        <ecNumber evidence="7">1.14.99.n4</ecNumber>
    </recommendedName>
</protein>
<evidence type="ECO:0000256" key="4">
    <source>
        <dbReference type="ARBA" id="ARBA00022964"/>
    </source>
</evidence>
<comment type="caution">
    <text evidence="9">The sequence shown here is derived from an EMBL/GenBank/DDBJ whole genome shotgun (WGS) entry which is preliminary data.</text>
</comment>
<evidence type="ECO:0000313" key="9">
    <source>
        <dbReference type="EMBL" id="MQM14597.1"/>
    </source>
</evidence>